<organism evidence="1 2">
    <name type="scientific">Trinickia violacea</name>
    <dbReference type="NCBI Taxonomy" id="2571746"/>
    <lineage>
        <taxon>Bacteria</taxon>
        <taxon>Pseudomonadati</taxon>
        <taxon>Pseudomonadota</taxon>
        <taxon>Betaproteobacteria</taxon>
        <taxon>Burkholderiales</taxon>
        <taxon>Burkholderiaceae</taxon>
        <taxon>Trinickia</taxon>
    </lineage>
</organism>
<accession>A0A4P8IJC3</accession>
<dbReference type="EMBL" id="CP040077">
    <property type="protein sequence ID" value="QCP47891.1"/>
    <property type="molecule type" value="Genomic_DNA"/>
</dbReference>
<dbReference type="OrthoDB" id="9130965at2"/>
<gene>
    <name evidence="1" type="ORF">FAZ95_01050</name>
</gene>
<proteinExistence type="predicted"/>
<reference evidence="1 2" key="1">
    <citation type="submission" date="2019-05" db="EMBL/GenBank/DDBJ databases">
        <title>Burkholderia sp. DHOD12, isolated from subtropical forest soil.</title>
        <authorList>
            <person name="Gao Z.-H."/>
            <person name="Qiu L.-H."/>
        </authorList>
    </citation>
    <scope>NUCLEOTIDE SEQUENCE [LARGE SCALE GENOMIC DNA]</scope>
    <source>
        <strain evidence="1 2">DHOD12</strain>
    </source>
</reference>
<evidence type="ECO:0000313" key="2">
    <source>
        <dbReference type="Proteomes" id="UP000298656"/>
    </source>
</evidence>
<dbReference type="RefSeq" id="WP_137330733.1">
    <property type="nucleotide sequence ID" value="NZ_CP040077.1"/>
</dbReference>
<protein>
    <submittedName>
        <fullName evidence="1">Uncharacterized protein</fullName>
    </submittedName>
</protein>
<sequence>MNQLFLKPGGRLEYVRSVFNEDTEKADDVAIDVTESAASYLLEPIIFEGEIHVRDVFLLLGASPALLEVFARQHAIAYLDEARKGNARPYTGQYDPNGTEYLELFYDWQVACECGQLDGTHRLWLRGVGYELQEDIEESSGFKYKRGARIHWSVMFSPVADLLNLPLRVNPEVSVTQSDGGYERMNQALYRFNVTRPTLAQVIQGLLWELSFGGDPEQTDEIVQDLLDARKEMDPLAGQDET</sequence>
<evidence type="ECO:0000313" key="1">
    <source>
        <dbReference type="EMBL" id="QCP47891.1"/>
    </source>
</evidence>
<dbReference type="AlphaFoldDB" id="A0A4P8IJC3"/>
<keyword evidence="2" id="KW-1185">Reference proteome</keyword>
<dbReference type="Proteomes" id="UP000298656">
    <property type="component" value="Chromosome 1"/>
</dbReference>
<dbReference type="KEGG" id="tvl:FAZ95_01050"/>
<name>A0A4P8IJC3_9BURK</name>